<dbReference type="OrthoDB" id="5292073at2"/>
<dbReference type="AlphaFoldDB" id="A0A7X3SRX4"/>
<reference evidence="1 2" key="2">
    <citation type="submission" date="2020-01" db="EMBL/GenBank/DDBJ databases">
        <title>Microvirga sp. nov., an arsenate reduction bacterium isolated from Tibet hotspring sediments.</title>
        <authorList>
            <person name="Xian W.-D."/>
            <person name="Li W.-J."/>
        </authorList>
    </citation>
    <scope>NUCLEOTIDE SEQUENCE [LARGE SCALE GENOMIC DNA]</scope>
    <source>
        <strain evidence="1 2">KCTC 23863</strain>
    </source>
</reference>
<dbReference type="RefSeq" id="WP_160888519.1">
    <property type="nucleotide sequence ID" value="NZ_WURB01000049.1"/>
</dbReference>
<gene>
    <name evidence="1" type="ORF">GR328_25845</name>
</gene>
<dbReference type="Proteomes" id="UP000436483">
    <property type="component" value="Unassembled WGS sequence"/>
</dbReference>
<protein>
    <submittedName>
        <fullName evidence="1">Uncharacterized protein</fullName>
    </submittedName>
</protein>
<reference evidence="1 2" key="1">
    <citation type="submission" date="2019-12" db="EMBL/GenBank/DDBJ databases">
        <authorList>
            <person name="Yuan C.-G."/>
        </authorList>
    </citation>
    <scope>NUCLEOTIDE SEQUENCE [LARGE SCALE GENOMIC DNA]</scope>
    <source>
        <strain evidence="1 2">KCTC 23863</strain>
    </source>
</reference>
<accession>A0A7X3SRX4</accession>
<sequence length="141" mass="15386">MDPTLWLAELASIPLWQHQPAGAGERLVRAPRPHGCILPIVYGGGNDLLAAVGRTQAPAMMDAAVAFPTSIVADPAQAAAQVLETRQKYARRGHERHREPFCRPPEGIPIRRLPAKAHRSLRGNMFRIRTLIPGLAGQEPP</sequence>
<keyword evidence="2" id="KW-1185">Reference proteome</keyword>
<dbReference type="EMBL" id="WURB01000049">
    <property type="protein sequence ID" value="MXQ14808.1"/>
    <property type="molecule type" value="Genomic_DNA"/>
</dbReference>
<comment type="caution">
    <text evidence="1">The sequence shown here is derived from an EMBL/GenBank/DDBJ whole genome shotgun (WGS) entry which is preliminary data.</text>
</comment>
<organism evidence="1 2">
    <name type="scientific">Microvirga makkahensis</name>
    <dbReference type="NCBI Taxonomy" id="1128670"/>
    <lineage>
        <taxon>Bacteria</taxon>
        <taxon>Pseudomonadati</taxon>
        <taxon>Pseudomonadota</taxon>
        <taxon>Alphaproteobacteria</taxon>
        <taxon>Hyphomicrobiales</taxon>
        <taxon>Methylobacteriaceae</taxon>
        <taxon>Microvirga</taxon>
    </lineage>
</organism>
<name>A0A7X3SRX4_9HYPH</name>
<evidence type="ECO:0000313" key="1">
    <source>
        <dbReference type="EMBL" id="MXQ14808.1"/>
    </source>
</evidence>
<evidence type="ECO:0000313" key="2">
    <source>
        <dbReference type="Proteomes" id="UP000436483"/>
    </source>
</evidence>
<proteinExistence type="predicted"/>